<dbReference type="Gene3D" id="3.40.50.300">
    <property type="entry name" value="P-loop containing nucleotide triphosphate hydrolases"/>
    <property type="match status" value="1"/>
</dbReference>
<dbReference type="InterPro" id="IPR027417">
    <property type="entry name" value="P-loop_NTPase"/>
</dbReference>
<protein>
    <submittedName>
        <fullName evidence="3">ArsA family ATPase</fullName>
    </submittedName>
</protein>
<dbReference type="CDD" id="cd02035">
    <property type="entry name" value="ArsA"/>
    <property type="match status" value="1"/>
</dbReference>
<feature type="domain" description="ArsA/GET3 Anion-transporting ATPase-like" evidence="2">
    <location>
        <begin position="167"/>
        <end position="221"/>
    </location>
</feature>
<dbReference type="Pfam" id="PF02374">
    <property type="entry name" value="ArsA_ATPase"/>
    <property type="match status" value="2"/>
</dbReference>
<proteinExistence type="inferred from homology"/>
<evidence type="ECO:0000313" key="3">
    <source>
        <dbReference type="EMBL" id="MBK9295956.1"/>
    </source>
</evidence>
<dbReference type="InterPro" id="IPR025723">
    <property type="entry name" value="ArsA/GET3_ATPase-like"/>
</dbReference>
<evidence type="ECO:0000256" key="1">
    <source>
        <dbReference type="ARBA" id="ARBA00011040"/>
    </source>
</evidence>
<dbReference type="SUPFAM" id="SSF52540">
    <property type="entry name" value="P-loop containing nucleoside triphosphate hydrolases"/>
    <property type="match status" value="1"/>
</dbReference>
<reference evidence="3 4" key="1">
    <citation type="submission" date="2020-10" db="EMBL/GenBank/DDBJ databases">
        <title>Connecting structure to function with the recovery of over 1000 high-quality activated sludge metagenome-assembled genomes encoding full-length rRNA genes using long-read sequencing.</title>
        <authorList>
            <person name="Singleton C.M."/>
            <person name="Petriglieri F."/>
            <person name="Kristensen J.M."/>
            <person name="Kirkegaard R.H."/>
            <person name="Michaelsen T.Y."/>
            <person name="Andersen M.H."/>
            <person name="Karst S.M."/>
            <person name="Dueholm M.S."/>
            <person name="Nielsen P.H."/>
            <person name="Albertsen M."/>
        </authorList>
    </citation>
    <scope>NUCLEOTIDE SEQUENCE [LARGE SCALE GENOMIC DNA]</scope>
    <source>
        <strain evidence="3">Lyne_18-Q3-R50-59_MAXAC.006</strain>
    </source>
</reference>
<dbReference type="PANTHER" id="PTHR10803">
    <property type="entry name" value="ARSENICAL PUMP-DRIVING ATPASE ARSENITE-TRANSLOCATING ATPASE"/>
    <property type="match status" value="1"/>
</dbReference>
<dbReference type="Proteomes" id="UP000727993">
    <property type="component" value="Unassembled WGS sequence"/>
</dbReference>
<comment type="caution">
    <text evidence="3">The sequence shown here is derived from an EMBL/GenBank/DDBJ whole genome shotgun (WGS) entry which is preliminary data.</text>
</comment>
<name>A0A936NBD2_9ACTN</name>
<evidence type="ECO:0000259" key="2">
    <source>
        <dbReference type="Pfam" id="PF02374"/>
    </source>
</evidence>
<feature type="domain" description="ArsA/GET3 Anion-transporting ATPase-like" evidence="2">
    <location>
        <begin position="7"/>
        <end position="157"/>
    </location>
</feature>
<dbReference type="AlphaFoldDB" id="A0A936NBD2"/>
<accession>A0A936NBD2</accession>
<dbReference type="EMBL" id="JADJZA010000001">
    <property type="protein sequence ID" value="MBK9295956.1"/>
    <property type="molecule type" value="Genomic_DNA"/>
</dbReference>
<sequence length="324" mass="34306">MPLLDRRLLFVTGKGGVGKTSVASALALLGARQGKRTLVCEVDAKGNLADFYGVGPLEFAPTEVQPNLYAMAMNTEESLREYLKLQLKLPLLARLGPVAKMFDFVATAAPGVKEILTVGKIAYEVRERNYDLVVVDASASGHVVGQLASPVALGELISVGVVQAQTAWMIDLLKDPATTGVVVVATPEEMPVNETLELVGRLGTETEIDLAAVVANRVLPELFGRAEQELFDELATAVRGADQPVAQPKVASGSGATTLAGLDGVVEAAELAVGLRRSRVPHLKRLRAGLPEGVPLLNLPMLFIRTHGTRATHAIAGLLEDELV</sequence>
<dbReference type="GO" id="GO:0005524">
    <property type="term" value="F:ATP binding"/>
    <property type="evidence" value="ECO:0007669"/>
    <property type="project" value="InterPro"/>
</dbReference>
<organism evidence="3 4">
    <name type="scientific">Candidatus Neomicrothrix subdominans</name>
    <dbReference type="NCBI Taxonomy" id="2954438"/>
    <lineage>
        <taxon>Bacteria</taxon>
        <taxon>Bacillati</taxon>
        <taxon>Actinomycetota</taxon>
        <taxon>Acidimicrobiia</taxon>
        <taxon>Acidimicrobiales</taxon>
        <taxon>Microthrixaceae</taxon>
        <taxon>Candidatus Neomicrothrix</taxon>
    </lineage>
</organism>
<comment type="similarity">
    <text evidence="1">Belongs to the arsA ATPase family.</text>
</comment>
<gene>
    <name evidence="3" type="ORF">IPN02_03585</name>
</gene>
<dbReference type="GO" id="GO:0016887">
    <property type="term" value="F:ATP hydrolysis activity"/>
    <property type="evidence" value="ECO:0007669"/>
    <property type="project" value="InterPro"/>
</dbReference>
<evidence type="ECO:0000313" key="4">
    <source>
        <dbReference type="Proteomes" id="UP000727993"/>
    </source>
</evidence>
<dbReference type="InterPro" id="IPR016300">
    <property type="entry name" value="ATPase_ArsA/GET3"/>
</dbReference>
<dbReference type="PANTHER" id="PTHR10803:SF3">
    <property type="entry name" value="ATPASE GET3"/>
    <property type="match status" value="1"/>
</dbReference>